<evidence type="ECO:0000256" key="6">
    <source>
        <dbReference type="SAM" id="Phobius"/>
    </source>
</evidence>
<dbReference type="GO" id="GO:0020037">
    <property type="term" value="F:heme binding"/>
    <property type="evidence" value="ECO:0007669"/>
    <property type="project" value="TreeGrafter"/>
</dbReference>
<evidence type="ECO:0000256" key="4">
    <source>
        <dbReference type="ARBA" id="ARBA00022989"/>
    </source>
</evidence>
<dbReference type="Gene3D" id="1.20.950.20">
    <property type="entry name" value="Transmembrane di-heme cytochromes, Chain C"/>
    <property type="match status" value="1"/>
</dbReference>
<dbReference type="PANTHER" id="PTHR30485:SF1">
    <property type="entry name" value="CYTOCHROME YDHU-RELATED"/>
    <property type="match status" value="1"/>
</dbReference>
<feature type="domain" description="Cytochrome b561 bacterial/Ni-hydrogenase" evidence="7">
    <location>
        <begin position="5"/>
        <end position="173"/>
    </location>
</feature>
<feature type="transmembrane region" description="Helical" evidence="6">
    <location>
        <begin position="140"/>
        <end position="163"/>
    </location>
</feature>
<dbReference type="PANTHER" id="PTHR30485">
    <property type="entry name" value="NI/FE-HYDROGENASE 1 B-TYPE CYTOCHROME SUBUNIT"/>
    <property type="match status" value="1"/>
</dbReference>
<evidence type="ECO:0000256" key="5">
    <source>
        <dbReference type="ARBA" id="ARBA00023136"/>
    </source>
</evidence>
<dbReference type="Pfam" id="PF01292">
    <property type="entry name" value="Ni_hydr_CYTB"/>
    <property type="match status" value="1"/>
</dbReference>
<keyword evidence="9" id="KW-1185">Reference proteome</keyword>
<evidence type="ECO:0000256" key="3">
    <source>
        <dbReference type="ARBA" id="ARBA00022692"/>
    </source>
</evidence>
<keyword evidence="5 6" id="KW-0472">Membrane</keyword>
<dbReference type="GO" id="GO:0009055">
    <property type="term" value="F:electron transfer activity"/>
    <property type="evidence" value="ECO:0007669"/>
    <property type="project" value="InterPro"/>
</dbReference>
<reference evidence="8 9" key="1">
    <citation type="submission" date="2020-08" db="EMBL/GenBank/DDBJ databases">
        <title>Genomic Encyclopedia of Type Strains, Phase IV (KMG-IV): sequencing the most valuable type-strain genomes for metagenomic binning, comparative biology and taxonomic classification.</title>
        <authorList>
            <person name="Goeker M."/>
        </authorList>
    </citation>
    <scope>NUCLEOTIDE SEQUENCE [LARGE SCALE GENOMIC DNA]</scope>
    <source>
        <strain evidence="8 9">DSM 2163</strain>
    </source>
</reference>
<keyword evidence="4 6" id="KW-1133">Transmembrane helix</keyword>
<evidence type="ECO:0000313" key="9">
    <source>
        <dbReference type="Proteomes" id="UP000583454"/>
    </source>
</evidence>
<dbReference type="GO" id="GO:0005886">
    <property type="term" value="C:plasma membrane"/>
    <property type="evidence" value="ECO:0007669"/>
    <property type="project" value="UniProtKB-SubCell"/>
</dbReference>
<dbReference type="Proteomes" id="UP000583454">
    <property type="component" value="Unassembled WGS sequence"/>
</dbReference>
<gene>
    <name evidence="8" type="ORF">HNR00_004843</name>
</gene>
<evidence type="ECO:0000256" key="2">
    <source>
        <dbReference type="ARBA" id="ARBA00022475"/>
    </source>
</evidence>
<comment type="subcellular location">
    <subcellularLocation>
        <location evidence="1">Cell membrane</location>
        <topology evidence="1">Multi-pass membrane protein</topology>
    </subcellularLocation>
</comment>
<protein>
    <submittedName>
        <fullName evidence="8">Thiosulfate reductase cytochrome b subunit</fullName>
    </submittedName>
</protein>
<evidence type="ECO:0000313" key="8">
    <source>
        <dbReference type="EMBL" id="MBB5760100.1"/>
    </source>
</evidence>
<dbReference type="AlphaFoldDB" id="A0A840ZRY5"/>
<name>A0A840ZRY5_9HYPH</name>
<dbReference type="InterPro" id="IPR011577">
    <property type="entry name" value="Cyt_b561_bac/Ni-Hgenase"/>
</dbReference>
<evidence type="ECO:0000259" key="7">
    <source>
        <dbReference type="Pfam" id="PF01292"/>
    </source>
</evidence>
<dbReference type="GO" id="GO:0022904">
    <property type="term" value="P:respiratory electron transport chain"/>
    <property type="evidence" value="ECO:0007669"/>
    <property type="project" value="InterPro"/>
</dbReference>
<keyword evidence="2" id="KW-1003">Cell membrane</keyword>
<evidence type="ECO:0000256" key="1">
    <source>
        <dbReference type="ARBA" id="ARBA00004651"/>
    </source>
</evidence>
<dbReference type="EMBL" id="JACHOP010000034">
    <property type="protein sequence ID" value="MBB5760100.1"/>
    <property type="molecule type" value="Genomic_DNA"/>
</dbReference>
<feature type="transmembrane region" description="Helical" evidence="6">
    <location>
        <begin position="35"/>
        <end position="55"/>
    </location>
</feature>
<dbReference type="InterPro" id="IPR016174">
    <property type="entry name" value="Di-haem_cyt_TM"/>
</dbReference>
<dbReference type="InterPro" id="IPR051542">
    <property type="entry name" value="Hydrogenase_cytochrome"/>
</dbReference>
<sequence>MMIGSGWGIYNDSVIVHGLYFPQAVRIGSWAAESLLWHFAAMWVLALNGLAYLIYGFATGRFRERLLPIRVADVIATVRETLLFKIAHDDLTVYNAVQKILYIVAILAGVLQVITGLAIWKPVQFSGLVELFGGFQGARLAHFLGMAVLVGFLAVHVTLALLVPQTIRAMLTGGPRLRAPGAGGSR</sequence>
<feature type="transmembrane region" description="Helical" evidence="6">
    <location>
        <begin position="100"/>
        <end position="120"/>
    </location>
</feature>
<keyword evidence="3 6" id="KW-0812">Transmembrane</keyword>
<organism evidence="8 9">
    <name type="scientific">Methylorubrum rhodinum</name>
    <dbReference type="NCBI Taxonomy" id="29428"/>
    <lineage>
        <taxon>Bacteria</taxon>
        <taxon>Pseudomonadati</taxon>
        <taxon>Pseudomonadota</taxon>
        <taxon>Alphaproteobacteria</taxon>
        <taxon>Hyphomicrobiales</taxon>
        <taxon>Methylobacteriaceae</taxon>
        <taxon>Methylorubrum</taxon>
    </lineage>
</organism>
<accession>A0A840ZRY5</accession>
<proteinExistence type="predicted"/>
<comment type="caution">
    <text evidence="8">The sequence shown here is derived from an EMBL/GenBank/DDBJ whole genome shotgun (WGS) entry which is preliminary data.</text>
</comment>
<dbReference type="SUPFAM" id="SSF81342">
    <property type="entry name" value="Transmembrane di-heme cytochromes"/>
    <property type="match status" value="1"/>
</dbReference>